<accession>A0A561EVQ9</accession>
<dbReference type="EC" id="2.7.7.105" evidence="5"/>
<evidence type="ECO:0000256" key="1">
    <source>
        <dbReference type="ARBA" id="ARBA00022679"/>
    </source>
</evidence>
<evidence type="ECO:0000256" key="3">
    <source>
        <dbReference type="ARBA" id="ARBA00022741"/>
    </source>
</evidence>
<keyword evidence="7" id="KW-1185">Reference proteome</keyword>
<evidence type="ECO:0000313" key="7">
    <source>
        <dbReference type="Proteomes" id="UP000318416"/>
    </source>
</evidence>
<feature type="binding site" evidence="5">
    <location>
        <position position="174"/>
    </location>
    <ligand>
        <name>phosphoenolpyruvate</name>
        <dbReference type="ChEBI" id="CHEBI:58702"/>
    </ligand>
</feature>
<evidence type="ECO:0000256" key="2">
    <source>
        <dbReference type="ARBA" id="ARBA00022695"/>
    </source>
</evidence>
<name>A0A561EVQ9_9ACTN</name>
<comment type="catalytic activity">
    <reaction evidence="5">
        <text>phosphoenolpyruvate + GTP + H(+) = enolpyruvoyl-2-diphospho-5'-guanosine + diphosphate</text>
        <dbReference type="Rhea" id="RHEA:30519"/>
        <dbReference type="ChEBI" id="CHEBI:15378"/>
        <dbReference type="ChEBI" id="CHEBI:33019"/>
        <dbReference type="ChEBI" id="CHEBI:37565"/>
        <dbReference type="ChEBI" id="CHEBI:58702"/>
        <dbReference type="ChEBI" id="CHEBI:143701"/>
        <dbReference type="EC" id="2.7.7.105"/>
    </reaction>
</comment>
<dbReference type="AlphaFoldDB" id="A0A561EVQ9"/>
<dbReference type="Gene3D" id="3.90.550.10">
    <property type="entry name" value="Spore Coat Polysaccharide Biosynthesis Protein SpsA, Chain A"/>
    <property type="match status" value="1"/>
</dbReference>
<dbReference type="EMBL" id="VIVR01000001">
    <property type="protein sequence ID" value="TWE19692.1"/>
    <property type="molecule type" value="Genomic_DNA"/>
</dbReference>
<dbReference type="SUPFAM" id="SSF53448">
    <property type="entry name" value="Nucleotide-diphospho-sugar transferases"/>
    <property type="match status" value="1"/>
</dbReference>
<dbReference type="HAMAP" id="MF_02114">
    <property type="entry name" value="CofC"/>
    <property type="match status" value="1"/>
</dbReference>
<dbReference type="GO" id="GO:0052645">
    <property type="term" value="P:F420-0 metabolic process"/>
    <property type="evidence" value="ECO:0007669"/>
    <property type="project" value="UniProtKB-UniRule"/>
</dbReference>
<dbReference type="NCBIfam" id="TIGR03552">
    <property type="entry name" value="F420_cofC"/>
    <property type="match status" value="1"/>
</dbReference>
<dbReference type="Pfam" id="PF01983">
    <property type="entry name" value="CofC"/>
    <property type="match status" value="1"/>
</dbReference>
<keyword evidence="3 5" id="KW-0547">Nucleotide-binding</keyword>
<comment type="function">
    <text evidence="5">Guanylyltransferase that catalyzes the activation of phosphoenolpyruvate (PEP) as enolpyruvoyl-2-diphospho-5'-guanosine, via the condensation of PEP with GTP. It is involved in the biosynthesis of coenzyme F420, a hydride carrier cofactor.</text>
</comment>
<comment type="pathway">
    <text evidence="5">Cofactor biosynthesis; coenzyme F420 biosynthesis.</text>
</comment>
<evidence type="ECO:0000256" key="4">
    <source>
        <dbReference type="ARBA" id="ARBA00023134"/>
    </source>
</evidence>
<proteinExistence type="inferred from homology"/>
<dbReference type="UniPathway" id="UPA00071"/>
<dbReference type="InterPro" id="IPR029044">
    <property type="entry name" value="Nucleotide-diphossugar_trans"/>
</dbReference>
<dbReference type="PANTHER" id="PTHR40392">
    <property type="entry name" value="2-PHOSPHO-L-LACTATE GUANYLYLTRANSFERASE"/>
    <property type="match status" value="1"/>
</dbReference>
<dbReference type="GO" id="GO:0043814">
    <property type="term" value="F:phospholactate guanylyltransferase activity"/>
    <property type="evidence" value="ECO:0007669"/>
    <property type="project" value="InterPro"/>
</dbReference>
<evidence type="ECO:0000313" key="6">
    <source>
        <dbReference type="EMBL" id="TWE19692.1"/>
    </source>
</evidence>
<keyword evidence="2 5" id="KW-0548">Nucleotidyltransferase</keyword>
<protein>
    <recommendedName>
        <fullName evidence="5">Phosphoenolpyruvate guanylyltransferase</fullName>
        <shortName evidence="5">PEP guanylyltransferase</shortName>
        <ecNumber evidence="5">2.7.7.105</ecNumber>
    </recommendedName>
</protein>
<keyword evidence="4 5" id="KW-0342">GTP-binding</keyword>
<gene>
    <name evidence="5" type="primary">fbiD</name>
    <name evidence="6" type="ORF">FB465_4820</name>
</gene>
<feature type="binding site" evidence="5">
    <location>
        <position position="158"/>
    </location>
    <ligand>
        <name>phosphoenolpyruvate</name>
        <dbReference type="ChEBI" id="CHEBI:58702"/>
    </ligand>
</feature>
<dbReference type="Proteomes" id="UP000318416">
    <property type="component" value="Unassembled WGS sequence"/>
</dbReference>
<reference evidence="6 7" key="1">
    <citation type="submission" date="2019-06" db="EMBL/GenBank/DDBJ databases">
        <title>Sequencing the genomes of 1000 actinobacteria strains.</title>
        <authorList>
            <person name="Klenk H.-P."/>
        </authorList>
    </citation>
    <scope>NUCLEOTIDE SEQUENCE [LARGE SCALE GENOMIC DNA]</scope>
    <source>
        <strain evidence="6 7">DSM 41649</strain>
    </source>
</reference>
<dbReference type="InterPro" id="IPR002835">
    <property type="entry name" value="CofC"/>
</dbReference>
<comment type="caution">
    <text evidence="6">The sequence shown here is derived from an EMBL/GenBank/DDBJ whole genome shotgun (WGS) entry which is preliminary data.</text>
</comment>
<sequence length="227" mass="22434">MAPMTQDTVRLAEPVAPAPHSGWSLVLPVKPLALAKSRLGAFAGDRRAELALAFALDTVAAALACPPVARVLVVTQDAVAGAQLARLGAVVVDGEPGGGLNPALAHGAAYAQRLAPAAPLAVLSADLPALRPDELARVLAAVPASGRAFLADAPGLGTTLLACSPGAVLRPDFGGGSRDRHAAGGAYEIALADVPSVRRDVDTGADLAEALALGVGGHTAAVAAVLV</sequence>
<feature type="binding site" evidence="5">
    <location>
        <position position="177"/>
    </location>
    <ligand>
        <name>phosphoenolpyruvate</name>
        <dbReference type="ChEBI" id="CHEBI:58702"/>
    </ligand>
</feature>
<comment type="similarity">
    <text evidence="5">Belongs to the CofC family.</text>
</comment>
<evidence type="ECO:0000256" key="5">
    <source>
        <dbReference type="HAMAP-Rule" id="MF_02114"/>
    </source>
</evidence>
<dbReference type="GO" id="GO:0005525">
    <property type="term" value="F:GTP binding"/>
    <property type="evidence" value="ECO:0007669"/>
    <property type="project" value="UniProtKB-KW"/>
</dbReference>
<dbReference type="PANTHER" id="PTHR40392:SF1">
    <property type="entry name" value="2-PHOSPHO-L-LACTATE GUANYLYLTRANSFERASE"/>
    <property type="match status" value="1"/>
</dbReference>
<organism evidence="6 7">
    <name type="scientific">Kitasatospora atroaurantiaca</name>
    <dbReference type="NCBI Taxonomy" id="285545"/>
    <lineage>
        <taxon>Bacteria</taxon>
        <taxon>Bacillati</taxon>
        <taxon>Actinomycetota</taxon>
        <taxon>Actinomycetes</taxon>
        <taxon>Kitasatosporales</taxon>
        <taxon>Streptomycetaceae</taxon>
        <taxon>Kitasatospora</taxon>
    </lineage>
</organism>
<keyword evidence="1 5" id="KW-0808">Transferase</keyword>